<reference evidence="2 3" key="1">
    <citation type="submission" date="2021-05" db="EMBL/GenBank/DDBJ databases">
        <title>Genome Assembly of Synthetic Allotetraploid Brassica napus Reveals Homoeologous Exchanges between Subgenomes.</title>
        <authorList>
            <person name="Davis J.T."/>
        </authorList>
    </citation>
    <scope>NUCLEOTIDE SEQUENCE [LARGE SCALE GENOMIC DNA]</scope>
    <source>
        <strain evidence="3">cv. Da-Ae</strain>
        <tissue evidence="2">Seedling</tissue>
    </source>
</reference>
<dbReference type="EMBL" id="JAGKQM010000004">
    <property type="protein sequence ID" value="KAH0928970.1"/>
    <property type="molecule type" value="Genomic_DNA"/>
</dbReference>
<evidence type="ECO:0000313" key="3">
    <source>
        <dbReference type="Proteomes" id="UP000824890"/>
    </source>
</evidence>
<organism evidence="2 3">
    <name type="scientific">Brassica napus</name>
    <name type="common">Rape</name>
    <dbReference type="NCBI Taxonomy" id="3708"/>
    <lineage>
        <taxon>Eukaryota</taxon>
        <taxon>Viridiplantae</taxon>
        <taxon>Streptophyta</taxon>
        <taxon>Embryophyta</taxon>
        <taxon>Tracheophyta</taxon>
        <taxon>Spermatophyta</taxon>
        <taxon>Magnoliopsida</taxon>
        <taxon>eudicotyledons</taxon>
        <taxon>Gunneridae</taxon>
        <taxon>Pentapetalae</taxon>
        <taxon>rosids</taxon>
        <taxon>malvids</taxon>
        <taxon>Brassicales</taxon>
        <taxon>Brassicaceae</taxon>
        <taxon>Brassiceae</taxon>
        <taxon>Brassica</taxon>
    </lineage>
</organism>
<proteinExistence type="predicted"/>
<evidence type="ECO:0000313" key="2">
    <source>
        <dbReference type="EMBL" id="KAH0928970.1"/>
    </source>
</evidence>
<gene>
    <name evidence="2" type="ORF">HID58_014697</name>
</gene>
<feature type="compositionally biased region" description="Pro residues" evidence="1">
    <location>
        <begin position="33"/>
        <end position="54"/>
    </location>
</feature>
<accession>A0ABQ8DHV5</accession>
<protein>
    <submittedName>
        <fullName evidence="2">Uncharacterized protein</fullName>
    </submittedName>
</protein>
<feature type="non-terminal residue" evidence="2">
    <location>
        <position position="1"/>
    </location>
</feature>
<comment type="caution">
    <text evidence="2">The sequence shown here is derived from an EMBL/GenBank/DDBJ whole genome shotgun (WGS) entry which is preliminary data.</text>
</comment>
<feature type="region of interest" description="Disordered" evidence="1">
    <location>
        <begin position="1"/>
        <end position="91"/>
    </location>
</feature>
<sequence length="225" mass="25510">TMSGKKKQKKMFTSSAMTPSPLPSQYEFVPRTQAPPPVPNRQPPPSVSDYPPPAQLFQDSTVQSRRDSTPSPQPRGSQTSQPRGLHSLEGLGPHSLERLRLHTLERLRLPYLKDLRLQRLDNHNRHNLRALLKLRTHRLQKIQKMKNFLITHSLQRPDGCCQCSSIPARQGALNYPFSLLGAWNHLAAHSAEQGKQLKELSRVDKFLTATNPQYVEYVAANKSDD</sequence>
<feature type="compositionally biased region" description="Basic residues" evidence="1">
    <location>
        <begin position="1"/>
        <end position="10"/>
    </location>
</feature>
<name>A0ABQ8DHV5_BRANA</name>
<evidence type="ECO:0000256" key="1">
    <source>
        <dbReference type="SAM" id="MobiDB-lite"/>
    </source>
</evidence>
<dbReference type="Proteomes" id="UP000824890">
    <property type="component" value="Unassembled WGS sequence"/>
</dbReference>
<keyword evidence="3" id="KW-1185">Reference proteome</keyword>